<accession>A0A3R7EY72</accession>
<comment type="caution">
    <text evidence="3">The sequence shown here is derived from an EMBL/GenBank/DDBJ whole genome shotgun (WGS) entry which is preliminary data.</text>
</comment>
<dbReference type="InterPro" id="IPR028083">
    <property type="entry name" value="Spt6_acidic_N_dom"/>
</dbReference>
<proteinExistence type="predicted"/>
<evidence type="ECO:0000313" key="3">
    <source>
        <dbReference type="EMBL" id="KAG5446848.1"/>
    </source>
</evidence>
<reference evidence="3 4" key="2">
    <citation type="journal article" date="2021" name="Genomics">
        <title>High-quality reference genome for Clonorchis sinensis.</title>
        <authorList>
            <person name="Young N.D."/>
            <person name="Stroehlein A.J."/>
            <person name="Kinkar L."/>
            <person name="Wang T."/>
            <person name="Sohn W.M."/>
            <person name="Chang B.C.H."/>
            <person name="Kaur P."/>
            <person name="Weisz D."/>
            <person name="Dudchenko O."/>
            <person name="Aiden E.L."/>
            <person name="Korhonen P.K."/>
            <person name="Gasser R.B."/>
        </authorList>
    </citation>
    <scope>NUCLEOTIDE SEQUENCE [LARGE SCALE GENOMIC DNA]</scope>
    <source>
        <strain evidence="3">Cs-k2</strain>
    </source>
</reference>
<feature type="domain" description="Spt6 acidic N-terminal" evidence="2">
    <location>
        <begin position="39"/>
        <end position="119"/>
    </location>
</feature>
<keyword evidence="4" id="KW-1185">Reference proteome</keyword>
<dbReference type="Pfam" id="PF14632">
    <property type="entry name" value="SPT6_acidic"/>
    <property type="match status" value="1"/>
</dbReference>
<gene>
    <name evidence="3" type="ORF">CSKR_114481</name>
</gene>
<protein>
    <recommendedName>
        <fullName evidence="2">Spt6 acidic N-terminal domain-containing protein</fullName>
    </recommendedName>
</protein>
<reference evidence="3 4" key="1">
    <citation type="journal article" date="2018" name="Biotechnol. Adv.">
        <title>Improved genomic resources and new bioinformatic workflow for the carcinogenic parasite Clonorchis sinensis: Biotechnological implications.</title>
        <authorList>
            <person name="Wang D."/>
            <person name="Korhonen P.K."/>
            <person name="Gasser R.B."/>
            <person name="Young N.D."/>
        </authorList>
    </citation>
    <scope>NUCLEOTIDE SEQUENCE [LARGE SCALE GENOMIC DNA]</scope>
    <source>
        <strain evidence="3">Cs-k2</strain>
    </source>
</reference>
<evidence type="ECO:0000313" key="4">
    <source>
        <dbReference type="Proteomes" id="UP000286415"/>
    </source>
</evidence>
<feature type="compositionally biased region" description="Acidic residues" evidence="1">
    <location>
        <begin position="8"/>
        <end position="21"/>
    </location>
</feature>
<dbReference type="InParanoid" id="A0A3R7EY72"/>
<organism evidence="3 4">
    <name type="scientific">Clonorchis sinensis</name>
    <name type="common">Chinese liver fluke</name>
    <dbReference type="NCBI Taxonomy" id="79923"/>
    <lineage>
        <taxon>Eukaryota</taxon>
        <taxon>Metazoa</taxon>
        <taxon>Spiralia</taxon>
        <taxon>Lophotrochozoa</taxon>
        <taxon>Platyhelminthes</taxon>
        <taxon>Trematoda</taxon>
        <taxon>Digenea</taxon>
        <taxon>Opisthorchiida</taxon>
        <taxon>Opisthorchiata</taxon>
        <taxon>Opisthorchiidae</taxon>
        <taxon>Clonorchis</taxon>
    </lineage>
</organism>
<dbReference type="STRING" id="79923.A0A3R7EY72"/>
<feature type="compositionally biased region" description="Acidic residues" evidence="1">
    <location>
        <begin position="38"/>
        <end position="51"/>
    </location>
</feature>
<dbReference type="AlphaFoldDB" id="A0A3R7EY72"/>
<dbReference type="Proteomes" id="UP000286415">
    <property type="component" value="Unassembled WGS sequence"/>
</dbReference>
<feature type="region of interest" description="Disordered" evidence="1">
    <location>
        <begin position="1"/>
        <end position="100"/>
    </location>
</feature>
<evidence type="ECO:0000256" key="1">
    <source>
        <dbReference type="SAM" id="MobiDB-lite"/>
    </source>
</evidence>
<evidence type="ECO:0000259" key="2">
    <source>
        <dbReference type="Pfam" id="PF14632"/>
    </source>
</evidence>
<feature type="compositionally biased region" description="Acidic residues" evidence="1">
    <location>
        <begin position="62"/>
        <end position="86"/>
    </location>
</feature>
<sequence>MSSLVDSEASEASELSEEEELGGQKISNKHRPKVPDSSDSEEEEVDLANEEEICRKEGEGWIVDEEEEEEDGAGSGGSEEDSDDAGDNERDNYRDEDDDALDEEDFQLIRENIGLDLKKALQSGIYGMNACSEPLVPTALRLLFRPRSVFIAAFNLRTALVCAVDALSVDSPDMVMIFRCANRTLQFISNLVGMFCLNAKLNYNGGCLSQPSTDPQLFLSSTGFWRSTIERPWSQVPQIATNYRWCGLILDCIVLEYTDSNRAVWCRFSVHFPDKPQKRAPHLAIRKLCDPQVREHFKWPRRTITISERGAISLPFWSAVLPDDGLHDSSTVVCVDREVCWNQKVHLTKETSAAGNIRKLFRQYSNQDLEGFPQMS</sequence>
<dbReference type="EMBL" id="NIRI02000046">
    <property type="protein sequence ID" value="KAG5446848.1"/>
    <property type="molecule type" value="Genomic_DNA"/>
</dbReference>
<name>A0A3R7EY72_CLOSI</name>